<dbReference type="RefSeq" id="WP_349948565.1">
    <property type="nucleotide sequence ID" value="NZ_CP157940.1"/>
</dbReference>
<keyword evidence="1" id="KW-0812">Transmembrane</keyword>
<gene>
    <name evidence="2" type="ORF">ABFV83_09105</name>
</gene>
<reference evidence="2" key="1">
    <citation type="submission" date="2024-06" db="EMBL/GenBank/DDBJ databases">
        <title>Lacrimispora cavernae sp. nov., a novel anaerobe isolated from bat guano pile inside a cave.</title>
        <authorList>
            <person name="Miller S.L."/>
            <person name="Lu N."/>
            <person name="King J."/>
            <person name="Sankaranarayanan K."/>
            <person name="Lawson P.A."/>
        </authorList>
    </citation>
    <scope>NUCLEOTIDE SEQUENCE</scope>
    <source>
        <strain evidence="2">BS-2</strain>
    </source>
</reference>
<dbReference type="EMBL" id="CP157940">
    <property type="protein sequence ID" value="XBS55923.1"/>
    <property type="molecule type" value="Genomic_DNA"/>
</dbReference>
<protein>
    <submittedName>
        <fullName evidence="2">Uncharacterized protein</fullName>
    </submittedName>
</protein>
<sequence>MSDLKMSNSIYISMATFESLIICVLKANSSIAYYNGMIWLFPLLLISIPIYRVVRGGLDKKNESE</sequence>
<keyword evidence="1" id="KW-0472">Membrane</keyword>
<proteinExistence type="predicted"/>
<dbReference type="AlphaFoldDB" id="A0AAU7PUG7"/>
<evidence type="ECO:0000313" key="2">
    <source>
        <dbReference type="EMBL" id="XBS55923.1"/>
    </source>
</evidence>
<keyword evidence="1" id="KW-1133">Transmembrane helix</keyword>
<name>A0AAU7PUG7_9FIRM</name>
<organism evidence="2">
    <name type="scientific">Lacrimispora sp. BS-2</name>
    <dbReference type="NCBI Taxonomy" id="3151850"/>
    <lineage>
        <taxon>Bacteria</taxon>
        <taxon>Bacillati</taxon>
        <taxon>Bacillota</taxon>
        <taxon>Clostridia</taxon>
        <taxon>Lachnospirales</taxon>
        <taxon>Lachnospiraceae</taxon>
        <taxon>Lacrimispora</taxon>
    </lineage>
</organism>
<accession>A0AAU7PUG7</accession>
<evidence type="ECO:0000256" key="1">
    <source>
        <dbReference type="SAM" id="Phobius"/>
    </source>
</evidence>
<feature type="transmembrane region" description="Helical" evidence="1">
    <location>
        <begin position="33"/>
        <end position="54"/>
    </location>
</feature>